<keyword evidence="2 6" id="KW-0812">Transmembrane</keyword>
<evidence type="ECO:0000256" key="6">
    <source>
        <dbReference type="SAM" id="Phobius"/>
    </source>
</evidence>
<accession>A0AAV9ICN3</accession>
<feature type="transmembrane region" description="Helical" evidence="6">
    <location>
        <begin position="330"/>
        <end position="350"/>
    </location>
</feature>
<evidence type="ECO:0000256" key="4">
    <source>
        <dbReference type="ARBA" id="ARBA00023136"/>
    </source>
</evidence>
<feature type="transmembrane region" description="Helical" evidence="6">
    <location>
        <begin position="436"/>
        <end position="457"/>
    </location>
</feature>
<dbReference type="GO" id="GO:0034755">
    <property type="term" value="P:iron ion transmembrane transport"/>
    <property type="evidence" value="ECO:0007669"/>
    <property type="project" value="TreeGrafter"/>
</dbReference>
<keyword evidence="4 6" id="KW-0472">Membrane</keyword>
<dbReference type="Proteomes" id="UP001300502">
    <property type="component" value="Unassembled WGS sequence"/>
</dbReference>
<keyword evidence="3 6" id="KW-1133">Transmembrane helix</keyword>
<evidence type="ECO:0000256" key="1">
    <source>
        <dbReference type="ARBA" id="ARBA00004141"/>
    </source>
</evidence>
<dbReference type="AlphaFoldDB" id="A0AAV9ICN3"/>
<feature type="transmembrane region" description="Helical" evidence="6">
    <location>
        <begin position="131"/>
        <end position="153"/>
    </location>
</feature>
<feature type="compositionally biased region" description="Basic and acidic residues" evidence="5">
    <location>
        <begin position="16"/>
        <end position="26"/>
    </location>
</feature>
<dbReference type="GO" id="GO:0005384">
    <property type="term" value="F:manganese ion transmembrane transporter activity"/>
    <property type="evidence" value="ECO:0007669"/>
    <property type="project" value="TreeGrafter"/>
</dbReference>
<gene>
    <name evidence="7" type="ORF">GAYE_SCF08G3028</name>
</gene>
<feature type="transmembrane region" description="Helical" evidence="6">
    <location>
        <begin position="87"/>
        <end position="110"/>
    </location>
</feature>
<feature type="transmembrane region" description="Helical" evidence="6">
    <location>
        <begin position="393"/>
        <end position="415"/>
    </location>
</feature>
<feature type="transmembrane region" description="Helical" evidence="6">
    <location>
        <begin position="159"/>
        <end position="178"/>
    </location>
</feature>
<dbReference type="EMBL" id="JANCYU010000028">
    <property type="protein sequence ID" value="KAK4525123.1"/>
    <property type="molecule type" value="Genomic_DNA"/>
</dbReference>
<proteinExistence type="inferred from homology"/>
<dbReference type="HAMAP" id="MF_00221">
    <property type="entry name" value="NRAMP"/>
    <property type="match status" value="1"/>
</dbReference>
<reference evidence="7 8" key="1">
    <citation type="submission" date="2022-07" db="EMBL/GenBank/DDBJ databases">
        <title>Genome-wide signatures of adaptation to extreme environments.</title>
        <authorList>
            <person name="Cho C.H."/>
            <person name="Yoon H.S."/>
        </authorList>
    </citation>
    <scope>NUCLEOTIDE SEQUENCE [LARGE SCALE GENOMIC DNA]</scope>
    <source>
        <strain evidence="7 8">108.79 E11</strain>
    </source>
</reference>
<dbReference type="InterPro" id="IPR001046">
    <property type="entry name" value="NRAMP_fam"/>
</dbReference>
<feature type="region of interest" description="Disordered" evidence="5">
    <location>
        <begin position="1"/>
        <end position="26"/>
    </location>
</feature>
<evidence type="ECO:0000256" key="3">
    <source>
        <dbReference type="ARBA" id="ARBA00022989"/>
    </source>
</evidence>
<evidence type="ECO:0000256" key="2">
    <source>
        <dbReference type="ARBA" id="ARBA00022692"/>
    </source>
</evidence>
<evidence type="ECO:0000313" key="7">
    <source>
        <dbReference type="EMBL" id="KAK4525123.1"/>
    </source>
</evidence>
<feature type="transmembrane region" description="Helical" evidence="6">
    <location>
        <begin position="229"/>
        <end position="248"/>
    </location>
</feature>
<comment type="caution">
    <text evidence="7">The sequence shown here is derived from an EMBL/GenBank/DDBJ whole genome shotgun (WGS) entry which is preliminary data.</text>
</comment>
<dbReference type="PRINTS" id="PR00447">
    <property type="entry name" value="NATRESASSCMP"/>
</dbReference>
<dbReference type="NCBIfam" id="TIGR01197">
    <property type="entry name" value="nramp"/>
    <property type="match status" value="1"/>
</dbReference>
<dbReference type="PANTHER" id="PTHR11706">
    <property type="entry name" value="SOLUTE CARRIER PROTEIN FAMILY 11 MEMBER"/>
    <property type="match status" value="1"/>
</dbReference>
<feature type="transmembrane region" description="Helical" evidence="6">
    <location>
        <begin position="370"/>
        <end position="387"/>
    </location>
</feature>
<keyword evidence="8" id="KW-1185">Reference proteome</keyword>
<feature type="transmembrane region" description="Helical" evidence="6">
    <location>
        <begin position="190"/>
        <end position="209"/>
    </location>
</feature>
<dbReference type="GO" id="GO:0005886">
    <property type="term" value="C:plasma membrane"/>
    <property type="evidence" value="ECO:0007669"/>
    <property type="project" value="TreeGrafter"/>
</dbReference>
<organism evidence="7 8">
    <name type="scientific">Galdieria yellowstonensis</name>
    <dbReference type="NCBI Taxonomy" id="3028027"/>
    <lineage>
        <taxon>Eukaryota</taxon>
        <taxon>Rhodophyta</taxon>
        <taxon>Bangiophyceae</taxon>
        <taxon>Galdieriales</taxon>
        <taxon>Galdieriaceae</taxon>
        <taxon>Galdieria</taxon>
    </lineage>
</organism>
<dbReference type="NCBIfam" id="NF001923">
    <property type="entry name" value="PRK00701.1"/>
    <property type="match status" value="1"/>
</dbReference>
<comment type="subcellular location">
    <subcellularLocation>
        <location evidence="1">Membrane</location>
        <topology evidence="1">Multi-pass membrane protein</topology>
    </subcellularLocation>
</comment>
<dbReference type="Pfam" id="PF01566">
    <property type="entry name" value="Nramp"/>
    <property type="match status" value="1"/>
</dbReference>
<dbReference type="GO" id="GO:0015086">
    <property type="term" value="F:cadmium ion transmembrane transporter activity"/>
    <property type="evidence" value="ECO:0007669"/>
    <property type="project" value="TreeGrafter"/>
</dbReference>
<evidence type="ECO:0000256" key="5">
    <source>
        <dbReference type="SAM" id="MobiDB-lite"/>
    </source>
</evidence>
<dbReference type="NCBIfam" id="NF037982">
    <property type="entry name" value="Nramp_1"/>
    <property type="match status" value="1"/>
</dbReference>
<feature type="transmembrane region" description="Helical" evidence="6">
    <location>
        <begin position="269"/>
        <end position="299"/>
    </location>
</feature>
<evidence type="ECO:0000313" key="8">
    <source>
        <dbReference type="Proteomes" id="UP001300502"/>
    </source>
</evidence>
<sequence length="548" mass="61090">MTPSMQLVYPFTESKQQQDTRTESPRSARLSEALMEPFSEPRANNSRVSFAKLLKQLGPAFLVSIGYLDPGNWATDIEAGSRFGYELLWVLALSNAMGVLLQTLASRLGIVTQKHLAEMCRLEYPTWCCRLLWLFAELAIVATDLAEVIGTAIGLNLVFRIPLILGVWITMLDTFILLIVQNYGMRRFEYLIFVFLAIISSCFIMELFFSKPSVPGIFMGFVPRLRHDSIYIAIGMIGATVMPHNLFLHSKLVQERVVDRHVASLRNQCFYNLVDSVIALNAALFINCSILIVAAASFWDRGIQVTTLQKAHELLRTIDSKFWGVELAPLLFGIALIAAGQSSTLCGTLAGQYVMEGFLDIQVSPLVQRLLSRSLAIVPSCTVIWLFGDQGSYRLLIFSQVVLSLQLPFAIIPVIRFTSSTVKMGKFASSWIVHGMAWLVAALCIALNSLLVLDTWIGAIRSPSPGTRIVGWVLGFPVYIALHGLLAWLALRKESSIPQVSYHHTVIDDENREQEMILATSTNHGPYDQHSVHLYQPVEESNVHENGL</sequence>
<dbReference type="PANTHER" id="PTHR11706:SF75">
    <property type="entry name" value="ETHYLENE-INSENSITIVE PROTEIN 2"/>
    <property type="match status" value="1"/>
</dbReference>
<name>A0AAV9ICN3_9RHOD</name>
<protein>
    <submittedName>
        <fullName evidence="7">Uncharacterized protein</fullName>
    </submittedName>
</protein>
<feature type="transmembrane region" description="Helical" evidence="6">
    <location>
        <begin position="469"/>
        <end position="491"/>
    </location>
</feature>